<feature type="compositionally biased region" description="Basic and acidic residues" evidence="1">
    <location>
        <begin position="29"/>
        <end position="40"/>
    </location>
</feature>
<sequence length="60" mass="6421">MAESESPSPPRGLPRCGTVRIRGGGGAERGGRRAARDRADVPCSERATSPTHQTYRARSK</sequence>
<keyword evidence="3" id="KW-1185">Reference proteome</keyword>
<organism evidence="2 3">
    <name type="scientific">Temnothorax longispinosus</name>
    <dbReference type="NCBI Taxonomy" id="300112"/>
    <lineage>
        <taxon>Eukaryota</taxon>
        <taxon>Metazoa</taxon>
        <taxon>Ecdysozoa</taxon>
        <taxon>Arthropoda</taxon>
        <taxon>Hexapoda</taxon>
        <taxon>Insecta</taxon>
        <taxon>Pterygota</taxon>
        <taxon>Neoptera</taxon>
        <taxon>Endopterygota</taxon>
        <taxon>Hymenoptera</taxon>
        <taxon>Apocrita</taxon>
        <taxon>Aculeata</taxon>
        <taxon>Formicoidea</taxon>
        <taxon>Formicidae</taxon>
        <taxon>Myrmicinae</taxon>
        <taxon>Temnothorax</taxon>
    </lineage>
</organism>
<reference evidence="2 3" key="1">
    <citation type="journal article" date="2019" name="Philos. Trans. R. Soc. Lond., B, Biol. Sci.">
        <title>Ant behaviour and brain gene expression of defending hosts depend on the ecological success of the intruding social parasite.</title>
        <authorList>
            <person name="Kaur R."/>
            <person name="Stoldt M."/>
            <person name="Jongepier E."/>
            <person name="Feldmeyer B."/>
            <person name="Menzel F."/>
            <person name="Bornberg-Bauer E."/>
            <person name="Foitzik S."/>
        </authorList>
    </citation>
    <scope>NUCLEOTIDE SEQUENCE [LARGE SCALE GENOMIC DNA]</scope>
    <source>
        <tissue evidence="2">Whole body</tissue>
    </source>
</reference>
<protein>
    <submittedName>
        <fullName evidence="2">Uncharacterized protein</fullName>
    </submittedName>
</protein>
<evidence type="ECO:0000313" key="3">
    <source>
        <dbReference type="Proteomes" id="UP000310200"/>
    </source>
</evidence>
<feature type="region of interest" description="Disordered" evidence="1">
    <location>
        <begin position="1"/>
        <end position="60"/>
    </location>
</feature>
<proteinExistence type="predicted"/>
<accession>A0A4S2KBL4</accession>
<dbReference type="Proteomes" id="UP000310200">
    <property type="component" value="Unassembled WGS sequence"/>
</dbReference>
<name>A0A4S2KBL4_9HYME</name>
<gene>
    <name evidence="2" type="ORF">DBV15_04478</name>
</gene>
<dbReference type="EMBL" id="QBLH01002884">
    <property type="protein sequence ID" value="TGZ46450.1"/>
    <property type="molecule type" value="Genomic_DNA"/>
</dbReference>
<comment type="caution">
    <text evidence="2">The sequence shown here is derived from an EMBL/GenBank/DDBJ whole genome shotgun (WGS) entry which is preliminary data.</text>
</comment>
<dbReference type="AlphaFoldDB" id="A0A4S2KBL4"/>
<evidence type="ECO:0000313" key="2">
    <source>
        <dbReference type="EMBL" id="TGZ46450.1"/>
    </source>
</evidence>
<evidence type="ECO:0000256" key="1">
    <source>
        <dbReference type="SAM" id="MobiDB-lite"/>
    </source>
</evidence>